<dbReference type="PANTHER" id="PTHR22527">
    <property type="entry name" value="PLACENTA-EXPRESSED TRANSCRIPT 1 PROTEIN"/>
    <property type="match status" value="1"/>
</dbReference>
<dbReference type="GO" id="GO:0030335">
    <property type="term" value="P:positive regulation of cell migration"/>
    <property type="evidence" value="ECO:0007669"/>
    <property type="project" value="TreeGrafter"/>
</dbReference>
<evidence type="ECO:0000256" key="3">
    <source>
        <dbReference type="ARBA" id="ARBA00022475"/>
    </source>
</evidence>
<organism evidence="10 11">
    <name type="scientific">Microcebus murinus</name>
    <name type="common">Gray mouse lemur</name>
    <name type="synonym">Lemur murinus</name>
    <dbReference type="NCBI Taxonomy" id="30608"/>
    <lineage>
        <taxon>Eukaryota</taxon>
        <taxon>Metazoa</taxon>
        <taxon>Chordata</taxon>
        <taxon>Craniata</taxon>
        <taxon>Vertebrata</taxon>
        <taxon>Euteleostomi</taxon>
        <taxon>Mammalia</taxon>
        <taxon>Eutheria</taxon>
        <taxon>Euarchontoglires</taxon>
        <taxon>Primates</taxon>
        <taxon>Strepsirrhini</taxon>
        <taxon>Lemuriformes</taxon>
        <taxon>Cheirogaleidae</taxon>
        <taxon>Microcebus</taxon>
    </lineage>
</organism>
<keyword evidence="4 9" id="KW-0732">Signal</keyword>
<reference evidence="10" key="1">
    <citation type="submission" date="2016-12" db="EMBL/GenBank/DDBJ databases">
        <title>Mouse lemur reference genome and diversity panel.</title>
        <authorList>
            <person name="Harris R."/>
            <person name="Larsen P."/>
            <person name="Liu Y."/>
            <person name="Hughes D.S."/>
            <person name="Murali S."/>
            <person name="Raveendran M."/>
            <person name="Korchina V."/>
            <person name="Wang M."/>
            <person name="Jhangiani S."/>
            <person name="Bandaranaike D."/>
            <person name="Bellair M."/>
            <person name="Blankenburg K."/>
            <person name="Chao H."/>
            <person name="Dahdouli M."/>
            <person name="Dinh H."/>
            <person name="Doddapaneni H."/>
            <person name="English A."/>
            <person name="Firestine M."/>
            <person name="Gnanaolivu R."/>
            <person name="Gross S."/>
            <person name="Hernandez B."/>
            <person name="Javaid M."/>
            <person name="Jayaseelan J."/>
            <person name="Jones J."/>
            <person name="Khan Z."/>
            <person name="Kovar C."/>
            <person name="Kurapati P."/>
            <person name="Le B."/>
            <person name="Lee S."/>
            <person name="Li M."/>
            <person name="Mathew T."/>
            <person name="Narasimhan A."/>
            <person name="Ngo D."/>
            <person name="Nguyen L."/>
            <person name="Okwuonu G."/>
            <person name="Ongeri F."/>
            <person name="Osuji N."/>
            <person name="Pu L.-L."/>
            <person name="Puazo M."/>
            <person name="Quiroz J."/>
            <person name="Raj R."/>
            <person name="Rajbhandari K."/>
            <person name="Reid J.G."/>
            <person name="Santibanez J."/>
            <person name="Sexton D."/>
            <person name="Skinner E."/>
            <person name="Vee V."/>
            <person name="Weissenberger G."/>
            <person name="Wu Y."/>
            <person name="Xin Y."/>
            <person name="Han Y."/>
            <person name="Campbell C."/>
            <person name="Brown A."/>
            <person name="Sullivan B."/>
            <person name="Shelton J."/>
            <person name="Brown S."/>
            <person name="Dudchenko O."/>
            <person name="Machol I."/>
            <person name="Durand N."/>
            <person name="Shamim M."/>
            <person name="Lieberman A."/>
            <person name="Muzny D.M."/>
            <person name="Richards S."/>
            <person name="Yoder A."/>
            <person name="Worley K.C."/>
            <person name="Rogers J."/>
            <person name="Gibbs R.A."/>
        </authorList>
    </citation>
    <scope>NUCLEOTIDE SEQUENCE [LARGE SCALE GENOMIC DNA]</scope>
</reference>
<keyword evidence="3" id="KW-1003">Cell membrane</keyword>
<dbReference type="Proteomes" id="UP000694394">
    <property type="component" value="Chromosome 5"/>
</dbReference>
<sequence length="210" mass="22805">MAGLHSMLLPLWLLLCLGLQLSAATSANYSDNCMVFDEIFTTTSPGIRVNSDTYERSTVYTVWVPVSNGVISVILRAVDKNNSTVGSWQGADEPCNGGSLYLVKNLQNMLVQAHWVAPNSENITEVELQAFTVYPHNRAMLSSLKLNSKVTTTTLTSKIAKTVTSSVSTSKSTTHSTTTTTRSLAHRAVNSPITDTISILLAFLIGKLFF</sequence>
<evidence type="ECO:0000256" key="6">
    <source>
        <dbReference type="ARBA" id="ARBA00023136"/>
    </source>
</evidence>
<keyword evidence="6" id="KW-0472">Membrane</keyword>
<feature type="signal peptide" evidence="9">
    <location>
        <begin position="1"/>
        <end position="24"/>
    </location>
</feature>
<dbReference type="Ensembl" id="ENSMICT00000055360.2">
    <property type="protein sequence ID" value="ENSMICP00000041782.1"/>
    <property type="gene ID" value="ENSMICG00000038787.2"/>
</dbReference>
<dbReference type="KEGG" id="mmur:105862924"/>
<keyword evidence="11" id="KW-1185">Reference proteome</keyword>
<dbReference type="GO" id="GO:0035313">
    <property type="term" value="P:wound healing, spreading of epidermal cells"/>
    <property type="evidence" value="ECO:0007669"/>
    <property type="project" value="TreeGrafter"/>
</dbReference>
<dbReference type="InterPro" id="IPR026184">
    <property type="entry name" value="PLET1"/>
</dbReference>
<dbReference type="CTD" id="349633"/>
<accession>A0A8B7FA75</accession>
<dbReference type="PANTHER" id="PTHR22527:SF2">
    <property type="entry name" value="PLACENTA-EXPRESSED TRANSCRIPT 1 PROTEIN"/>
    <property type="match status" value="1"/>
</dbReference>
<dbReference type="GeneID" id="105862924"/>
<keyword evidence="5" id="KW-0221">Differentiation</keyword>
<protein>
    <recommendedName>
        <fullName evidence="2">Placenta-expressed transcript 1 protein</fullName>
    </recommendedName>
</protein>
<comment type="function">
    <text evidence="8">Modulates leading keratinocyte migration and cellular adhesion to matrix proteins during a wound-healing response and promotes wound repair. May play a role during trichilemmal differentiation of the hair follicle.</text>
</comment>
<dbReference type="EMBL" id="ABDC03006877">
    <property type="status" value="NOT_ANNOTATED_CDS"/>
    <property type="molecule type" value="Genomic_DNA"/>
</dbReference>
<reference evidence="10" key="2">
    <citation type="submission" date="2025-08" db="UniProtKB">
        <authorList>
            <consortium name="Ensembl"/>
        </authorList>
    </citation>
    <scope>IDENTIFICATION</scope>
</reference>
<dbReference type="OrthoDB" id="9539756at2759"/>
<dbReference type="RefSeq" id="XP_012604995.1">
    <property type="nucleotide sequence ID" value="XM_012749541.1"/>
</dbReference>
<name>A0A8B7FA75_MICMU</name>
<dbReference type="GO" id="GO:0009897">
    <property type="term" value="C:external side of plasma membrane"/>
    <property type="evidence" value="ECO:0007669"/>
    <property type="project" value="TreeGrafter"/>
</dbReference>
<proteinExistence type="predicted"/>
<gene>
    <name evidence="10" type="primary">PLET1</name>
</gene>
<evidence type="ECO:0000313" key="10">
    <source>
        <dbReference type="Ensembl" id="ENSMICP00000041782.1"/>
    </source>
</evidence>
<evidence type="ECO:0000256" key="4">
    <source>
        <dbReference type="ARBA" id="ARBA00022729"/>
    </source>
</evidence>
<comment type="subcellular location">
    <subcellularLocation>
        <location evidence="1">Apical cell membrane</location>
    </subcellularLocation>
</comment>
<dbReference type="AlphaFoldDB" id="A0A8B7FA75"/>
<keyword evidence="7" id="KW-0325">Glycoprotein</keyword>
<dbReference type="GO" id="GO:0001953">
    <property type="term" value="P:negative regulation of cell-matrix adhesion"/>
    <property type="evidence" value="ECO:0007669"/>
    <property type="project" value="TreeGrafter"/>
</dbReference>
<evidence type="ECO:0000256" key="2">
    <source>
        <dbReference type="ARBA" id="ARBA00014036"/>
    </source>
</evidence>
<dbReference type="GeneTree" id="ENSGT00390000014690"/>
<evidence type="ECO:0000256" key="1">
    <source>
        <dbReference type="ARBA" id="ARBA00004221"/>
    </source>
</evidence>
<evidence type="ECO:0000313" key="11">
    <source>
        <dbReference type="Proteomes" id="UP000694394"/>
    </source>
</evidence>
<feature type="chain" id="PRO_5044133547" description="Placenta-expressed transcript 1 protein" evidence="9">
    <location>
        <begin position="25"/>
        <end position="210"/>
    </location>
</feature>
<evidence type="ECO:0000256" key="9">
    <source>
        <dbReference type="SAM" id="SignalP"/>
    </source>
</evidence>
<dbReference type="GO" id="GO:0016324">
    <property type="term" value="C:apical plasma membrane"/>
    <property type="evidence" value="ECO:0007669"/>
    <property type="project" value="UniProtKB-SubCell"/>
</dbReference>
<evidence type="ECO:0000256" key="7">
    <source>
        <dbReference type="ARBA" id="ARBA00023180"/>
    </source>
</evidence>
<evidence type="ECO:0000256" key="5">
    <source>
        <dbReference type="ARBA" id="ARBA00022782"/>
    </source>
</evidence>
<evidence type="ECO:0000256" key="8">
    <source>
        <dbReference type="ARBA" id="ARBA00024756"/>
    </source>
</evidence>
<reference evidence="10" key="3">
    <citation type="submission" date="2025-09" db="UniProtKB">
        <authorList>
            <consortium name="Ensembl"/>
        </authorList>
    </citation>
    <scope>IDENTIFICATION</scope>
</reference>
<dbReference type="GO" id="GO:0030154">
    <property type="term" value="P:cell differentiation"/>
    <property type="evidence" value="ECO:0007669"/>
    <property type="project" value="UniProtKB-KW"/>
</dbReference>